<accession>T1FPD7</accession>
<proteinExistence type="predicted"/>
<dbReference type="KEGG" id="hro:HELRODRAFT_187796"/>
<feature type="chain" id="PRO_5010980896" description="UPAR/Ly6 domain-containing protein" evidence="1">
    <location>
        <begin position="31"/>
        <end position="145"/>
    </location>
</feature>
<keyword evidence="1" id="KW-0732">Signal</keyword>
<reference evidence="4" key="1">
    <citation type="submission" date="2012-12" db="EMBL/GenBank/DDBJ databases">
        <authorList>
            <person name="Hellsten U."/>
            <person name="Grimwood J."/>
            <person name="Chapman J.A."/>
            <person name="Shapiro H."/>
            <person name="Aerts A."/>
            <person name="Otillar R.P."/>
            <person name="Terry A.Y."/>
            <person name="Boore J.L."/>
            <person name="Simakov O."/>
            <person name="Marletaz F."/>
            <person name="Cho S.-J."/>
            <person name="Edsinger-Gonzales E."/>
            <person name="Havlak P."/>
            <person name="Kuo D.-H."/>
            <person name="Larsson T."/>
            <person name="Lv J."/>
            <person name="Arendt D."/>
            <person name="Savage R."/>
            <person name="Osoegawa K."/>
            <person name="de Jong P."/>
            <person name="Lindberg D.R."/>
            <person name="Seaver E.C."/>
            <person name="Weisblat D.A."/>
            <person name="Putnam N.H."/>
            <person name="Grigoriev I.V."/>
            <person name="Rokhsar D.S."/>
        </authorList>
    </citation>
    <scope>NUCLEOTIDE SEQUENCE</scope>
</reference>
<evidence type="ECO:0000313" key="4">
    <source>
        <dbReference type="Proteomes" id="UP000015101"/>
    </source>
</evidence>
<dbReference type="AlphaFoldDB" id="T1FPD7"/>
<dbReference type="GeneID" id="20210684"/>
<feature type="signal peptide" evidence="1">
    <location>
        <begin position="1"/>
        <end position="30"/>
    </location>
</feature>
<dbReference type="EnsemblMetazoa" id="HelroT187796">
    <property type="protein sequence ID" value="HelroP187796"/>
    <property type="gene ID" value="HelroG187796"/>
</dbReference>
<evidence type="ECO:0000256" key="1">
    <source>
        <dbReference type="SAM" id="SignalP"/>
    </source>
</evidence>
<reference evidence="3" key="3">
    <citation type="submission" date="2015-06" db="UniProtKB">
        <authorList>
            <consortium name="EnsemblMetazoa"/>
        </authorList>
    </citation>
    <scope>IDENTIFICATION</scope>
</reference>
<evidence type="ECO:0000313" key="3">
    <source>
        <dbReference type="EnsemblMetazoa" id="HelroP187796"/>
    </source>
</evidence>
<protein>
    <recommendedName>
        <fullName evidence="5">UPAR/Ly6 domain-containing protein</fullName>
    </recommendedName>
</protein>
<dbReference type="EMBL" id="AMQM01000103">
    <property type="status" value="NOT_ANNOTATED_CDS"/>
    <property type="molecule type" value="Genomic_DNA"/>
</dbReference>
<dbReference type="OrthoDB" id="7656257at2759"/>
<gene>
    <name evidence="3" type="primary">20210684</name>
    <name evidence="2" type="ORF">HELRODRAFT_187796</name>
</gene>
<dbReference type="Proteomes" id="UP000015101">
    <property type="component" value="Unassembled WGS sequence"/>
</dbReference>
<keyword evidence="4" id="KW-1185">Reference proteome</keyword>
<dbReference type="HOGENOM" id="CLU_1788931_0_0_1"/>
<dbReference type="OMA" id="QECAKNE"/>
<dbReference type="CTD" id="20210684"/>
<organism evidence="3 4">
    <name type="scientific">Helobdella robusta</name>
    <name type="common">Californian leech</name>
    <dbReference type="NCBI Taxonomy" id="6412"/>
    <lineage>
        <taxon>Eukaryota</taxon>
        <taxon>Metazoa</taxon>
        <taxon>Spiralia</taxon>
        <taxon>Lophotrochozoa</taxon>
        <taxon>Annelida</taxon>
        <taxon>Clitellata</taxon>
        <taxon>Hirudinea</taxon>
        <taxon>Rhynchobdellida</taxon>
        <taxon>Glossiphoniidae</taxon>
        <taxon>Helobdella</taxon>
    </lineage>
</organism>
<dbReference type="EMBL" id="KB095811">
    <property type="protein sequence ID" value="ESO12222.1"/>
    <property type="molecule type" value="Genomic_DNA"/>
</dbReference>
<dbReference type="InParanoid" id="T1FPD7"/>
<sequence length="145" mass="16528">MYTTQVCEFNNRRMIAALLSLILFVTSADALQCYNCRGITNYDVNSCFNPTPQSTYIQECAKNEVCEKRVTQVDRLQDVIDRGCSPNCKAAQFVWTDEFQVYCCNDKSMCNGASTNYYYSTNKLASLIVVSLLCSFVHRLYGRII</sequence>
<dbReference type="RefSeq" id="XP_009008942.1">
    <property type="nucleotide sequence ID" value="XM_009010694.1"/>
</dbReference>
<name>T1FPD7_HELRO</name>
<evidence type="ECO:0008006" key="5">
    <source>
        <dbReference type="Google" id="ProtNLM"/>
    </source>
</evidence>
<reference evidence="2 4" key="2">
    <citation type="journal article" date="2013" name="Nature">
        <title>Insights into bilaterian evolution from three spiralian genomes.</title>
        <authorList>
            <person name="Simakov O."/>
            <person name="Marletaz F."/>
            <person name="Cho S.J."/>
            <person name="Edsinger-Gonzales E."/>
            <person name="Havlak P."/>
            <person name="Hellsten U."/>
            <person name="Kuo D.H."/>
            <person name="Larsson T."/>
            <person name="Lv J."/>
            <person name="Arendt D."/>
            <person name="Savage R."/>
            <person name="Osoegawa K."/>
            <person name="de Jong P."/>
            <person name="Grimwood J."/>
            <person name="Chapman J.A."/>
            <person name="Shapiro H."/>
            <person name="Aerts A."/>
            <person name="Otillar R.P."/>
            <person name="Terry A.Y."/>
            <person name="Boore J.L."/>
            <person name="Grigoriev I.V."/>
            <person name="Lindberg D.R."/>
            <person name="Seaver E.C."/>
            <person name="Weisblat D.A."/>
            <person name="Putnam N.H."/>
            <person name="Rokhsar D.S."/>
        </authorList>
    </citation>
    <scope>NUCLEOTIDE SEQUENCE</scope>
</reference>
<evidence type="ECO:0000313" key="2">
    <source>
        <dbReference type="EMBL" id="ESO12222.1"/>
    </source>
</evidence>